<dbReference type="PRINTS" id="PR00337">
    <property type="entry name" value="LEUILEVALBP"/>
</dbReference>
<dbReference type="InterPro" id="IPR028082">
    <property type="entry name" value="Peripla_BP_I"/>
</dbReference>
<dbReference type="EMBL" id="QGGH01000001">
    <property type="protein sequence ID" value="PWJ93708.1"/>
    <property type="molecule type" value="Genomic_DNA"/>
</dbReference>
<evidence type="ECO:0000313" key="7">
    <source>
        <dbReference type="EMBL" id="PWJ93708.1"/>
    </source>
</evidence>
<dbReference type="Gene3D" id="3.40.50.2300">
    <property type="match status" value="2"/>
</dbReference>
<organism evidence="7 8">
    <name type="scientific">Rhizobium loti</name>
    <name type="common">Mesorhizobium loti</name>
    <dbReference type="NCBI Taxonomy" id="381"/>
    <lineage>
        <taxon>Bacteria</taxon>
        <taxon>Pseudomonadati</taxon>
        <taxon>Pseudomonadota</taxon>
        <taxon>Alphaproteobacteria</taxon>
        <taxon>Hyphomicrobiales</taxon>
        <taxon>Phyllobacteriaceae</taxon>
        <taxon>Mesorhizobium</taxon>
    </lineage>
</organism>
<feature type="signal peptide" evidence="5">
    <location>
        <begin position="1"/>
        <end position="27"/>
    </location>
</feature>
<sequence length="383" mass="40395">MAIWVKAAAAAGLSVMISSVAISAAFAEQLKLGVSLPLSGPASLAGTSIREGIEFAVKQANQKGGVFDQDVKVFIEDDEGNPTKGVTAVRKLIEQDHVVGISGTYVSAVAAAESKVAKEYKVPMISAGSTSSAVTDANTAGDPWFFRAFPGSRAQAKQTASDTLKKLNAKTVAVLYENSIYGKSLADEFKSNYEGIGGKVVAMEAYNPGDKDFYSSLTNVRAQSPSAVYIAGLMDSGAQIIKQAGELGVQTQIVGSGSMMSDKLIELAGPASEGFAVSSMFEPSTPNKHGAEFAKEFRAAYKKEPDVYSAIGFDSMGLLIEAARRAGKPDGAAMQKQLLNMPDFPLSQGPDRTTAKFDDKGSVEFKVGLAIVKNGKREWLPFD</sequence>
<gene>
    <name evidence="7" type="ORF">C8D77_101388</name>
</gene>
<reference evidence="7 8" key="1">
    <citation type="submission" date="2018-05" db="EMBL/GenBank/DDBJ databases">
        <title>Genomic Encyclopedia of Type Strains, Phase IV (KMG-IV): sequencing the most valuable type-strain genomes for metagenomic binning, comparative biology and taxonomic classification.</title>
        <authorList>
            <person name="Goeker M."/>
        </authorList>
    </citation>
    <scope>NUCLEOTIDE SEQUENCE [LARGE SCALE GENOMIC DNA]</scope>
    <source>
        <strain evidence="7 8">DSM 2626</strain>
    </source>
</reference>
<protein>
    <submittedName>
        <fullName evidence="7">Amino acid/amide ABC transporter substrate-binding protein (HAAT family)</fullName>
    </submittedName>
</protein>
<dbReference type="Proteomes" id="UP000245631">
    <property type="component" value="Unassembled WGS sequence"/>
</dbReference>
<evidence type="ECO:0000259" key="6">
    <source>
        <dbReference type="Pfam" id="PF13458"/>
    </source>
</evidence>
<evidence type="ECO:0000313" key="8">
    <source>
        <dbReference type="Proteomes" id="UP000245631"/>
    </source>
</evidence>
<dbReference type="GO" id="GO:0006865">
    <property type="term" value="P:amino acid transport"/>
    <property type="evidence" value="ECO:0007669"/>
    <property type="project" value="UniProtKB-KW"/>
</dbReference>
<dbReference type="RefSeq" id="WP_109658899.1">
    <property type="nucleotide sequence ID" value="NZ_QGGH01000001.1"/>
</dbReference>
<dbReference type="InterPro" id="IPR000709">
    <property type="entry name" value="Leu_Ile_Val-bd"/>
</dbReference>
<evidence type="ECO:0000256" key="5">
    <source>
        <dbReference type="SAM" id="SignalP"/>
    </source>
</evidence>
<dbReference type="InterPro" id="IPR028081">
    <property type="entry name" value="Leu-bd"/>
</dbReference>
<feature type="domain" description="Leucine-binding protein" evidence="6">
    <location>
        <begin position="30"/>
        <end position="369"/>
    </location>
</feature>
<evidence type="ECO:0000256" key="2">
    <source>
        <dbReference type="ARBA" id="ARBA00022448"/>
    </source>
</evidence>
<dbReference type="Pfam" id="PF13458">
    <property type="entry name" value="Peripla_BP_6"/>
    <property type="match status" value="1"/>
</dbReference>
<comment type="caution">
    <text evidence="7">The sequence shown here is derived from an EMBL/GenBank/DDBJ whole genome shotgun (WGS) entry which is preliminary data.</text>
</comment>
<dbReference type="PANTHER" id="PTHR30483:SF6">
    <property type="entry name" value="PERIPLASMIC BINDING PROTEIN OF ABC TRANSPORTER FOR NATURAL AMINO ACIDS"/>
    <property type="match status" value="1"/>
</dbReference>
<keyword evidence="3 5" id="KW-0732">Signal</keyword>
<dbReference type="SUPFAM" id="SSF53822">
    <property type="entry name" value="Periplasmic binding protein-like I"/>
    <property type="match status" value="1"/>
</dbReference>
<name>A0A8E2WFX9_RHILI</name>
<keyword evidence="2" id="KW-0813">Transport</keyword>
<keyword evidence="4" id="KW-0029">Amino-acid transport</keyword>
<dbReference type="InterPro" id="IPR051010">
    <property type="entry name" value="BCAA_transport"/>
</dbReference>
<evidence type="ECO:0000256" key="1">
    <source>
        <dbReference type="ARBA" id="ARBA00010062"/>
    </source>
</evidence>
<evidence type="ECO:0000256" key="4">
    <source>
        <dbReference type="ARBA" id="ARBA00022970"/>
    </source>
</evidence>
<dbReference type="PANTHER" id="PTHR30483">
    <property type="entry name" value="LEUCINE-SPECIFIC-BINDING PROTEIN"/>
    <property type="match status" value="1"/>
</dbReference>
<dbReference type="GeneID" id="61049737"/>
<evidence type="ECO:0000256" key="3">
    <source>
        <dbReference type="ARBA" id="ARBA00022729"/>
    </source>
</evidence>
<comment type="similarity">
    <text evidence="1">Belongs to the leucine-binding protein family.</text>
</comment>
<proteinExistence type="inferred from homology"/>
<accession>A0A8E2WFX9</accession>
<dbReference type="AlphaFoldDB" id="A0A8E2WFX9"/>
<feature type="chain" id="PRO_5034616990" evidence="5">
    <location>
        <begin position="28"/>
        <end position="383"/>
    </location>
</feature>